<reference evidence="1" key="1">
    <citation type="journal article" date="2015" name="Nature">
        <title>Complex archaea that bridge the gap between prokaryotes and eukaryotes.</title>
        <authorList>
            <person name="Spang A."/>
            <person name="Saw J.H."/>
            <person name="Jorgensen S.L."/>
            <person name="Zaremba-Niedzwiedzka K."/>
            <person name="Martijn J."/>
            <person name="Lind A.E."/>
            <person name="van Eijk R."/>
            <person name="Schleper C."/>
            <person name="Guy L."/>
            <person name="Ettema T.J."/>
        </authorList>
    </citation>
    <scope>NUCLEOTIDE SEQUENCE</scope>
</reference>
<organism evidence="1">
    <name type="scientific">marine sediment metagenome</name>
    <dbReference type="NCBI Taxonomy" id="412755"/>
    <lineage>
        <taxon>unclassified sequences</taxon>
        <taxon>metagenomes</taxon>
        <taxon>ecological metagenomes</taxon>
    </lineage>
</organism>
<comment type="caution">
    <text evidence="1">The sequence shown here is derived from an EMBL/GenBank/DDBJ whole genome shotgun (WGS) entry which is preliminary data.</text>
</comment>
<proteinExistence type="predicted"/>
<dbReference type="EMBL" id="LAZR01009094">
    <property type="protein sequence ID" value="KKM74710.1"/>
    <property type="molecule type" value="Genomic_DNA"/>
</dbReference>
<protein>
    <submittedName>
        <fullName evidence="1">Uncharacterized protein</fullName>
    </submittedName>
</protein>
<name>A0A0F9MDM9_9ZZZZ</name>
<evidence type="ECO:0000313" key="1">
    <source>
        <dbReference type="EMBL" id="KKM74710.1"/>
    </source>
</evidence>
<accession>A0A0F9MDM9</accession>
<sequence length="74" mass="8619">MKEIKVWKTKDGNIYEDRGLAELHERAKDYFDVVKDLVEKNINGTYGATQDEVIDFVMDNSVKLLVILTHYKDV</sequence>
<dbReference type="AlphaFoldDB" id="A0A0F9MDM9"/>
<gene>
    <name evidence="1" type="ORF">LCGC14_1397600</name>
</gene>